<dbReference type="EMBL" id="CM042061">
    <property type="protein sequence ID" value="KAI3672972.1"/>
    <property type="molecule type" value="Genomic_DNA"/>
</dbReference>
<evidence type="ECO:0000313" key="1">
    <source>
        <dbReference type="EMBL" id="KAI3672972.1"/>
    </source>
</evidence>
<dbReference type="Proteomes" id="UP001055879">
    <property type="component" value="Linkage Group LG15"/>
</dbReference>
<accession>A0ACB8XRR4</accession>
<reference evidence="2" key="1">
    <citation type="journal article" date="2022" name="Mol. Ecol. Resour.">
        <title>The genomes of chicory, endive, great burdock and yacon provide insights into Asteraceae palaeo-polyploidization history and plant inulin production.</title>
        <authorList>
            <person name="Fan W."/>
            <person name="Wang S."/>
            <person name="Wang H."/>
            <person name="Wang A."/>
            <person name="Jiang F."/>
            <person name="Liu H."/>
            <person name="Zhao H."/>
            <person name="Xu D."/>
            <person name="Zhang Y."/>
        </authorList>
    </citation>
    <scope>NUCLEOTIDE SEQUENCE [LARGE SCALE GENOMIC DNA]</scope>
    <source>
        <strain evidence="2">cv. Niubang</strain>
    </source>
</reference>
<comment type="caution">
    <text evidence="1">The sequence shown here is derived from an EMBL/GenBank/DDBJ whole genome shotgun (WGS) entry which is preliminary data.</text>
</comment>
<gene>
    <name evidence="1" type="ORF">L6452_39077</name>
</gene>
<keyword evidence="2" id="KW-1185">Reference proteome</keyword>
<name>A0ACB8XRR4_ARCLA</name>
<evidence type="ECO:0000313" key="2">
    <source>
        <dbReference type="Proteomes" id="UP001055879"/>
    </source>
</evidence>
<organism evidence="1 2">
    <name type="scientific">Arctium lappa</name>
    <name type="common">Greater burdock</name>
    <name type="synonym">Lappa major</name>
    <dbReference type="NCBI Taxonomy" id="4217"/>
    <lineage>
        <taxon>Eukaryota</taxon>
        <taxon>Viridiplantae</taxon>
        <taxon>Streptophyta</taxon>
        <taxon>Embryophyta</taxon>
        <taxon>Tracheophyta</taxon>
        <taxon>Spermatophyta</taxon>
        <taxon>Magnoliopsida</taxon>
        <taxon>eudicotyledons</taxon>
        <taxon>Gunneridae</taxon>
        <taxon>Pentapetalae</taxon>
        <taxon>asterids</taxon>
        <taxon>campanulids</taxon>
        <taxon>Asterales</taxon>
        <taxon>Asteraceae</taxon>
        <taxon>Carduoideae</taxon>
        <taxon>Cardueae</taxon>
        <taxon>Arctiinae</taxon>
        <taxon>Arctium</taxon>
    </lineage>
</organism>
<proteinExistence type="predicted"/>
<protein>
    <submittedName>
        <fullName evidence="1">Uncharacterized protein</fullName>
    </submittedName>
</protein>
<sequence length="89" mass="10090">MNGGFFWRRCLISMSSLFTAPPVAIKATEEKEVKDVEGEEKACNETVVKDDSIPPPATAEPSESVVECKEEEKITPRLHRNRRPSCRNW</sequence>
<reference evidence="1 2" key="2">
    <citation type="journal article" date="2022" name="Mol. Ecol. Resour.">
        <title>The genomes of chicory, endive, great burdock and yacon provide insights into Asteraceae paleo-polyploidization history and plant inulin production.</title>
        <authorList>
            <person name="Fan W."/>
            <person name="Wang S."/>
            <person name="Wang H."/>
            <person name="Wang A."/>
            <person name="Jiang F."/>
            <person name="Liu H."/>
            <person name="Zhao H."/>
            <person name="Xu D."/>
            <person name="Zhang Y."/>
        </authorList>
    </citation>
    <scope>NUCLEOTIDE SEQUENCE [LARGE SCALE GENOMIC DNA]</scope>
    <source>
        <strain evidence="2">cv. Niubang</strain>
    </source>
</reference>